<feature type="region of interest" description="Disordered" evidence="1">
    <location>
        <begin position="367"/>
        <end position="394"/>
    </location>
</feature>
<evidence type="ECO:0000313" key="2">
    <source>
        <dbReference type="EMBL" id="CAD6260297.1"/>
    </source>
</evidence>
<sequence>MTTTSCEASMEKGRVPTAATQGHHTGMIGRGRCRQIRPRQLARSPPRQEAEEALNGRKTTRESSTEGRVHTATQPRRRHARGQTARTTLMLGPCTRTHRMSTQPRRRLALGQTTRPTPLQGHPQIWTETEPPKLLTGREQRAGGAAAPTQDTETGSRPAAPSVSAPHAATWPRAQAPACHSSNRPRPQREGTPPPRSRPPAALYAGRARSDAAAQARRRSTGRRIRRWGRWIQSRGGRIRPAGHLSQPETGKKGAAAGAIGVEENGRSGHRRSGSARPAAAAHATRRPEEAMEGEGPEQRAAVKPHHGLSTRPERPRRRRPWELHGLPAAASSSNEAQLCWRGAAAAGSPCQINPSKKADTNLVREIYSPNPNPTSLKLVKPTGIREKGKEVKQ</sequence>
<feature type="compositionally biased region" description="Basic residues" evidence="1">
    <location>
        <begin position="216"/>
        <end position="229"/>
    </location>
</feature>
<evidence type="ECO:0000256" key="1">
    <source>
        <dbReference type="SAM" id="MobiDB-lite"/>
    </source>
</evidence>
<proteinExistence type="predicted"/>
<feature type="compositionally biased region" description="Low complexity" evidence="1">
    <location>
        <begin position="201"/>
        <end position="215"/>
    </location>
</feature>
<feature type="compositionally biased region" description="Low complexity" evidence="1">
    <location>
        <begin position="156"/>
        <end position="169"/>
    </location>
</feature>
<accession>A0A811QR75</accession>
<feature type="compositionally biased region" description="Basic residues" evidence="1">
    <location>
        <begin position="96"/>
        <end position="108"/>
    </location>
</feature>
<feature type="compositionally biased region" description="Basic residues" evidence="1">
    <location>
        <begin position="303"/>
        <end position="320"/>
    </location>
</feature>
<gene>
    <name evidence="2" type="ORF">NCGR_LOCUS43732</name>
</gene>
<reference evidence="2" key="1">
    <citation type="submission" date="2020-10" db="EMBL/GenBank/DDBJ databases">
        <authorList>
            <person name="Han B."/>
            <person name="Lu T."/>
            <person name="Zhao Q."/>
            <person name="Huang X."/>
            <person name="Zhao Y."/>
        </authorList>
    </citation>
    <scope>NUCLEOTIDE SEQUENCE</scope>
</reference>
<dbReference type="Proteomes" id="UP000604825">
    <property type="component" value="Unassembled WGS sequence"/>
</dbReference>
<keyword evidence="3" id="KW-1185">Reference proteome</keyword>
<feature type="compositionally biased region" description="Basic and acidic residues" evidence="1">
    <location>
        <begin position="59"/>
        <end position="69"/>
    </location>
</feature>
<comment type="caution">
    <text evidence="2">The sequence shown here is derived from an EMBL/GenBank/DDBJ whole genome shotgun (WGS) entry which is preliminary data.</text>
</comment>
<feature type="region of interest" description="Disordered" evidence="1">
    <location>
        <begin position="19"/>
        <end position="336"/>
    </location>
</feature>
<name>A0A811QR75_9POAL</name>
<dbReference type="AlphaFoldDB" id="A0A811QR75"/>
<feature type="compositionally biased region" description="Basic and acidic residues" evidence="1">
    <location>
        <begin position="384"/>
        <end position="394"/>
    </location>
</feature>
<evidence type="ECO:0000313" key="3">
    <source>
        <dbReference type="Proteomes" id="UP000604825"/>
    </source>
</evidence>
<dbReference type="EMBL" id="CAJGYO010000011">
    <property type="protein sequence ID" value="CAD6260297.1"/>
    <property type="molecule type" value="Genomic_DNA"/>
</dbReference>
<protein>
    <submittedName>
        <fullName evidence="2">Uncharacterized protein</fullName>
    </submittedName>
</protein>
<organism evidence="2 3">
    <name type="scientific">Miscanthus lutarioriparius</name>
    <dbReference type="NCBI Taxonomy" id="422564"/>
    <lineage>
        <taxon>Eukaryota</taxon>
        <taxon>Viridiplantae</taxon>
        <taxon>Streptophyta</taxon>
        <taxon>Embryophyta</taxon>
        <taxon>Tracheophyta</taxon>
        <taxon>Spermatophyta</taxon>
        <taxon>Magnoliopsida</taxon>
        <taxon>Liliopsida</taxon>
        <taxon>Poales</taxon>
        <taxon>Poaceae</taxon>
        <taxon>PACMAD clade</taxon>
        <taxon>Panicoideae</taxon>
        <taxon>Andropogonodae</taxon>
        <taxon>Andropogoneae</taxon>
        <taxon>Saccharinae</taxon>
        <taxon>Miscanthus</taxon>
    </lineage>
</organism>
<feature type="compositionally biased region" description="Low complexity" evidence="1">
    <location>
        <begin position="230"/>
        <end position="240"/>
    </location>
</feature>